<dbReference type="RefSeq" id="WP_373300900.1">
    <property type="nucleotide sequence ID" value="NZ_BOLQ01000005.1"/>
</dbReference>
<dbReference type="Proteomes" id="UP001597196">
    <property type="component" value="Unassembled WGS sequence"/>
</dbReference>
<evidence type="ECO:0000256" key="8">
    <source>
        <dbReference type="RuleBase" id="RU362042"/>
    </source>
</evidence>
<dbReference type="CDD" id="cd06530">
    <property type="entry name" value="S26_SPase_I"/>
    <property type="match status" value="1"/>
</dbReference>
<organism evidence="10 11">
    <name type="scientific">Lacticaseibacillus mingshuiensis</name>
    <dbReference type="NCBI Taxonomy" id="2799574"/>
    <lineage>
        <taxon>Bacteria</taxon>
        <taxon>Bacillati</taxon>
        <taxon>Bacillota</taxon>
        <taxon>Bacilli</taxon>
        <taxon>Lactobacillales</taxon>
        <taxon>Lactobacillaceae</taxon>
        <taxon>Lacticaseibacillus</taxon>
    </lineage>
</organism>
<evidence type="ECO:0000256" key="6">
    <source>
        <dbReference type="ARBA" id="ARBA00022801"/>
    </source>
</evidence>
<proteinExistence type="inferred from homology"/>
<name>A0ABW4CJ37_9LACO</name>
<evidence type="ECO:0000256" key="5">
    <source>
        <dbReference type="ARBA" id="ARBA00022670"/>
    </source>
</evidence>
<keyword evidence="6 7" id="KW-0378">Hydrolase</keyword>
<evidence type="ECO:0000313" key="11">
    <source>
        <dbReference type="Proteomes" id="UP001597196"/>
    </source>
</evidence>
<dbReference type="InterPro" id="IPR019756">
    <property type="entry name" value="Pept_S26A_signal_pept_1_Ser-AS"/>
</dbReference>
<dbReference type="PRINTS" id="PR00727">
    <property type="entry name" value="LEADERPTASE"/>
</dbReference>
<evidence type="ECO:0000256" key="1">
    <source>
        <dbReference type="ARBA" id="ARBA00000677"/>
    </source>
</evidence>
<sequence length="179" mass="20083">MTIVFVAIAVLGVQYLTTEVIGNDTVVGTSMNPTLAPDDKVIILRHKKITRNAIVVLDAPDEPGSYYIKRVVGLPGETVEVKDEKLYIDGKQVAQPYLNDAFMRQAVKAWQTTHDTVGQGVSFTDNFKLKEKVPAGHYFVLGDDRRVSHDSRDFGFVKKSAIRGVVALRYWPLNHMKFF</sequence>
<evidence type="ECO:0000313" key="10">
    <source>
        <dbReference type="EMBL" id="MFD1430044.1"/>
    </source>
</evidence>
<dbReference type="InterPro" id="IPR036286">
    <property type="entry name" value="LexA/Signal_pep-like_sf"/>
</dbReference>
<keyword evidence="5 7" id="KW-0645">Protease</keyword>
<dbReference type="PROSITE" id="PS00501">
    <property type="entry name" value="SPASE_I_1"/>
    <property type="match status" value="1"/>
</dbReference>
<comment type="subcellular location">
    <subcellularLocation>
        <location evidence="2">Cell membrane</location>
        <topology evidence="2">Single-pass type II membrane protein</topology>
    </subcellularLocation>
    <subcellularLocation>
        <location evidence="8">Membrane</location>
        <topology evidence="8">Single-pass type II membrane protein</topology>
    </subcellularLocation>
</comment>
<dbReference type="GO" id="GO:0009003">
    <property type="term" value="F:signal peptidase activity"/>
    <property type="evidence" value="ECO:0007669"/>
    <property type="project" value="UniProtKB-EC"/>
</dbReference>
<dbReference type="SUPFAM" id="SSF51306">
    <property type="entry name" value="LexA/Signal peptidase"/>
    <property type="match status" value="1"/>
</dbReference>
<dbReference type="InterPro" id="IPR019533">
    <property type="entry name" value="Peptidase_S26"/>
</dbReference>
<dbReference type="Gene3D" id="2.10.109.10">
    <property type="entry name" value="Umud Fragment, subunit A"/>
    <property type="match status" value="1"/>
</dbReference>
<evidence type="ECO:0000256" key="7">
    <source>
        <dbReference type="RuleBase" id="RU003993"/>
    </source>
</evidence>
<dbReference type="EMBL" id="JBHTOC010000009">
    <property type="protein sequence ID" value="MFD1430044.1"/>
    <property type="molecule type" value="Genomic_DNA"/>
</dbReference>
<accession>A0ABW4CJ37</accession>
<dbReference type="InterPro" id="IPR019757">
    <property type="entry name" value="Pept_S26A_signal_pept_1_Lys-AS"/>
</dbReference>
<reference evidence="11" key="1">
    <citation type="journal article" date="2019" name="Int. J. Syst. Evol. Microbiol.">
        <title>The Global Catalogue of Microorganisms (GCM) 10K type strain sequencing project: providing services to taxonomists for standard genome sequencing and annotation.</title>
        <authorList>
            <consortium name="The Broad Institute Genomics Platform"/>
            <consortium name="The Broad Institute Genome Sequencing Center for Infectious Disease"/>
            <person name="Wu L."/>
            <person name="Ma J."/>
        </authorList>
    </citation>
    <scope>NUCLEOTIDE SEQUENCE [LARGE SCALE GENOMIC DNA]</scope>
    <source>
        <strain evidence="11">CCM 8980</strain>
    </source>
</reference>
<dbReference type="InterPro" id="IPR000223">
    <property type="entry name" value="Pept_S26A_signal_pept_1"/>
</dbReference>
<dbReference type="EC" id="3.4.21.89" evidence="4 7"/>
<dbReference type="PROSITE" id="PS00760">
    <property type="entry name" value="SPASE_I_2"/>
    <property type="match status" value="1"/>
</dbReference>
<evidence type="ECO:0000256" key="2">
    <source>
        <dbReference type="ARBA" id="ARBA00004401"/>
    </source>
</evidence>
<gene>
    <name evidence="10" type="primary">lepB</name>
    <name evidence="10" type="ORF">ACFQ4P_07265</name>
</gene>
<keyword evidence="11" id="KW-1185">Reference proteome</keyword>
<protein>
    <recommendedName>
        <fullName evidence="4 7">Signal peptidase I</fullName>
        <ecNumber evidence="4 7">3.4.21.89</ecNumber>
    </recommendedName>
</protein>
<dbReference type="Pfam" id="PF10502">
    <property type="entry name" value="Peptidase_S26"/>
    <property type="match status" value="1"/>
</dbReference>
<dbReference type="PANTHER" id="PTHR43390">
    <property type="entry name" value="SIGNAL PEPTIDASE I"/>
    <property type="match status" value="1"/>
</dbReference>
<evidence type="ECO:0000256" key="3">
    <source>
        <dbReference type="ARBA" id="ARBA00009370"/>
    </source>
</evidence>
<evidence type="ECO:0000259" key="9">
    <source>
        <dbReference type="Pfam" id="PF10502"/>
    </source>
</evidence>
<comment type="caution">
    <text evidence="10">The sequence shown here is derived from an EMBL/GenBank/DDBJ whole genome shotgun (WGS) entry which is preliminary data.</text>
</comment>
<evidence type="ECO:0000256" key="4">
    <source>
        <dbReference type="ARBA" id="ARBA00013208"/>
    </source>
</evidence>
<dbReference type="PANTHER" id="PTHR43390:SF1">
    <property type="entry name" value="CHLOROPLAST PROCESSING PEPTIDASE"/>
    <property type="match status" value="1"/>
</dbReference>
<dbReference type="NCBIfam" id="TIGR02227">
    <property type="entry name" value="sigpep_I_bact"/>
    <property type="match status" value="1"/>
</dbReference>
<comment type="catalytic activity">
    <reaction evidence="1 7">
        <text>Cleavage of hydrophobic, N-terminal signal or leader sequences from secreted and periplasmic proteins.</text>
        <dbReference type="EC" id="3.4.21.89"/>
    </reaction>
</comment>
<comment type="similarity">
    <text evidence="3 8">Belongs to the peptidase S26 family.</text>
</comment>
<feature type="domain" description="Peptidase S26" evidence="9">
    <location>
        <begin position="3"/>
        <end position="171"/>
    </location>
</feature>